<organism evidence="1 2">
    <name type="scientific">Aquitalea magnusonii</name>
    <dbReference type="NCBI Taxonomy" id="332411"/>
    <lineage>
        <taxon>Bacteria</taxon>
        <taxon>Pseudomonadati</taxon>
        <taxon>Pseudomonadota</taxon>
        <taxon>Betaproteobacteria</taxon>
        <taxon>Neisseriales</taxon>
        <taxon>Chromobacteriaceae</taxon>
        <taxon>Aquitalea</taxon>
    </lineage>
</organism>
<protein>
    <submittedName>
        <fullName evidence="1">Uncharacterized protein</fullName>
    </submittedName>
</protein>
<name>A0A3G9GN20_9NEIS</name>
<dbReference type="KEGG" id="amah:DLM_2955"/>
<keyword evidence="2" id="KW-1185">Reference proteome</keyword>
<dbReference type="Proteomes" id="UP000198290">
    <property type="component" value="Chromosome"/>
</dbReference>
<evidence type="ECO:0000313" key="1">
    <source>
        <dbReference type="EMBL" id="BBF86556.1"/>
    </source>
</evidence>
<reference evidence="2" key="1">
    <citation type="journal article" date="2017" name="Biotechnol. Biofuels">
        <title>Evaluation of environmental bacterial communities as a factor affecting the growth of duckweed Lemna minor.</title>
        <authorList>
            <person name="Ishizawa H."/>
            <person name="Kuroda M."/>
            <person name="Morikawa M."/>
            <person name="Ike M."/>
        </authorList>
    </citation>
    <scope>NUCLEOTIDE SEQUENCE [LARGE SCALE GENOMIC DNA]</scope>
    <source>
        <strain evidence="2">H3</strain>
    </source>
</reference>
<accession>A0A3G9GN20</accession>
<dbReference type="EMBL" id="AP018823">
    <property type="protein sequence ID" value="BBF86556.1"/>
    <property type="molecule type" value="Genomic_DNA"/>
</dbReference>
<reference evidence="1 2" key="2">
    <citation type="journal article" date="2017" name="Genome Announc.">
        <title>Draft genome sequence of Aquitalea magnusonii strain H3, a plant growth-promoting bacterium of duckweed Lemna minor.</title>
        <authorList>
            <person name="Ishizawa H."/>
            <person name="Kuroda M."/>
            <person name="Ike M."/>
        </authorList>
    </citation>
    <scope>NUCLEOTIDE SEQUENCE [LARGE SCALE GENOMIC DNA]</scope>
    <source>
        <strain evidence="1 2">H3</strain>
    </source>
</reference>
<evidence type="ECO:0000313" key="2">
    <source>
        <dbReference type="Proteomes" id="UP000198290"/>
    </source>
</evidence>
<proteinExistence type="predicted"/>
<reference evidence="2" key="3">
    <citation type="journal article" date="2017" name="Plant Physiol. Biochem.">
        <title>Differential oxidative and antioxidative response of duckweed Lemna minor toward plant growth promoting/inhibiting bacteria.</title>
        <authorList>
            <person name="Ishizawa H."/>
            <person name="Kuroda M."/>
            <person name="Morikawa M."/>
            <person name="Ike M."/>
        </authorList>
    </citation>
    <scope>NUCLEOTIDE SEQUENCE [LARGE SCALE GENOMIC DNA]</scope>
    <source>
        <strain evidence="2">H3</strain>
    </source>
</reference>
<dbReference type="AlphaFoldDB" id="A0A3G9GN20"/>
<sequence length="42" mass="4153">MAGHASPLFACMARVQVPQAALPQRLPAPASAGLAAPATVGR</sequence>
<gene>
    <name evidence="1" type="ORF">DLM_2955</name>
</gene>